<feature type="domain" description="Deltamethrin resistance protein prag01" evidence="16">
    <location>
        <begin position="59"/>
        <end position="110"/>
    </location>
</feature>
<accession>A0A9J6G0S8</accession>
<comment type="similarity">
    <text evidence="3">Belongs to the FAD-dependent oxidoreductase family.</text>
</comment>
<evidence type="ECO:0000256" key="2">
    <source>
        <dbReference type="ARBA" id="ARBA00004173"/>
    </source>
</evidence>
<sequence length="615" mass="67708">MLSRQFISDLRKYSPLLRALNSARGGRNSCLKQPGTRQYGGGAHGDGHKSALQKRLTMDDLPGFVGPWEERFRQTQQKFNRQLLVGIAFFSSTALYAWYSGVLDYVDAPPMKNPDDKKSAATKSKSSGVGGFKVQPASHTKIPESVPYLLVGAGTASFSAFRAIRSADPTAKVLVIGDEPYKPYMRPPLSKELWFSEDGPKSFSFKQWNGRERSIFFEHEDFYCRPDELMERETGGIAVVSNCRVVRIDSEAQKAVLEDGREVRYGKCLIATGGQPKNLPVFEKPELADKVTLYRTVSDFQALDELSRRAKSVVIVGGGFLGSELGCALGRRGAKTGLTVYQVFSEKGNMGRVLPEYLSRWTTDKVRNEGVQVLSSTRVTDARLGPRGQVLLTLDSGQQIAADHVIVAVGLKPSTDLAVESGLEVDDRLGGFKANAELEARTNLWVAGDALSFYDTKLGRRRVEHHDHAVVTGRLAGENMTGARKPYRHQSMFWSDLGPDVGYEAIGIVESHLETVGVFARATQQDDTTAPSGTATAVPTPVSAATRNDVPRAPGEGDDYDKGVIFYLRNDGVVVGILLWNVFNRMAVARKIINEHKAYEDFSELAKLFDIHSEE</sequence>
<dbReference type="Gene3D" id="3.30.390.30">
    <property type="match status" value="1"/>
</dbReference>
<dbReference type="Pfam" id="PF14721">
    <property type="entry name" value="AIF_C"/>
    <property type="match status" value="1"/>
</dbReference>
<comment type="catalytic activity">
    <reaction evidence="11">
        <text>A + NADH + H(+) = AH2 + NAD(+)</text>
        <dbReference type="Rhea" id="RHEA:11356"/>
        <dbReference type="ChEBI" id="CHEBI:13193"/>
        <dbReference type="ChEBI" id="CHEBI:15378"/>
        <dbReference type="ChEBI" id="CHEBI:17499"/>
        <dbReference type="ChEBI" id="CHEBI:57540"/>
        <dbReference type="ChEBI" id="CHEBI:57945"/>
    </reaction>
</comment>
<feature type="domain" description="FAD/NAD(P)-binding" evidence="14">
    <location>
        <begin position="149"/>
        <end position="471"/>
    </location>
</feature>
<keyword evidence="18" id="KW-1185">Reference proteome</keyword>
<dbReference type="GO" id="GO:0046983">
    <property type="term" value="F:protein dimerization activity"/>
    <property type="evidence" value="ECO:0007669"/>
    <property type="project" value="InterPro"/>
</dbReference>
<dbReference type="PRINTS" id="PR00368">
    <property type="entry name" value="FADPNR"/>
</dbReference>
<dbReference type="Gene3D" id="3.50.50.60">
    <property type="entry name" value="FAD/NAD(P)-binding domain"/>
    <property type="match status" value="2"/>
</dbReference>
<name>A0A9J6G0S8_HAELO</name>
<dbReference type="Proteomes" id="UP000821853">
    <property type="component" value="Chromosome 2"/>
</dbReference>
<evidence type="ECO:0000313" key="18">
    <source>
        <dbReference type="Proteomes" id="UP000821853"/>
    </source>
</evidence>
<dbReference type="PANTHER" id="PTHR43557">
    <property type="entry name" value="APOPTOSIS-INDUCING FACTOR 1"/>
    <property type="match status" value="1"/>
</dbReference>
<dbReference type="InterPro" id="IPR036188">
    <property type="entry name" value="FAD/NAD-bd_sf"/>
</dbReference>
<evidence type="ECO:0000259" key="16">
    <source>
        <dbReference type="Pfam" id="PF16020"/>
    </source>
</evidence>
<dbReference type="AlphaFoldDB" id="A0A9J6G0S8"/>
<keyword evidence="4" id="KW-0285">Flavoprotein</keyword>
<dbReference type="GO" id="GO:0016174">
    <property type="term" value="F:NAD(P)H oxidase H2O2-forming activity"/>
    <property type="evidence" value="ECO:0007669"/>
    <property type="project" value="TreeGrafter"/>
</dbReference>
<dbReference type="GO" id="GO:0071949">
    <property type="term" value="F:FAD binding"/>
    <property type="evidence" value="ECO:0007669"/>
    <property type="project" value="TreeGrafter"/>
</dbReference>
<evidence type="ECO:0000256" key="10">
    <source>
        <dbReference type="ARBA" id="ARBA00023128"/>
    </source>
</evidence>
<protein>
    <recommendedName>
        <fullName evidence="19">Programmed cell death protein</fullName>
    </recommendedName>
</protein>
<evidence type="ECO:0000256" key="1">
    <source>
        <dbReference type="ARBA" id="ARBA00001974"/>
    </source>
</evidence>
<dbReference type="Pfam" id="PF16020">
    <property type="entry name" value="Deltameth_res"/>
    <property type="match status" value="1"/>
</dbReference>
<feature type="region of interest" description="Disordered" evidence="12">
    <location>
        <begin position="113"/>
        <end position="136"/>
    </location>
</feature>
<dbReference type="Pfam" id="PF07992">
    <property type="entry name" value="Pyr_redox_2"/>
    <property type="match status" value="1"/>
</dbReference>
<dbReference type="PRINTS" id="PR00411">
    <property type="entry name" value="PNDRDTASEI"/>
</dbReference>
<comment type="subcellular location">
    <subcellularLocation>
        <location evidence="2">Mitochondrion</location>
    </subcellularLocation>
</comment>
<keyword evidence="13" id="KW-1133">Transmembrane helix</keyword>
<evidence type="ECO:0000256" key="8">
    <source>
        <dbReference type="ARBA" id="ARBA00023002"/>
    </source>
</evidence>
<dbReference type="OMA" id="RSIFFEH"/>
<evidence type="ECO:0000256" key="9">
    <source>
        <dbReference type="ARBA" id="ARBA00023027"/>
    </source>
</evidence>
<evidence type="ECO:0000256" key="7">
    <source>
        <dbReference type="ARBA" id="ARBA00022946"/>
    </source>
</evidence>
<dbReference type="GO" id="GO:0005739">
    <property type="term" value="C:mitochondrion"/>
    <property type="evidence" value="ECO:0007669"/>
    <property type="project" value="UniProtKB-SubCell"/>
</dbReference>
<dbReference type="InterPro" id="IPR050446">
    <property type="entry name" value="FAD-oxidoreductase/Apoptosis"/>
</dbReference>
<evidence type="ECO:0000313" key="17">
    <source>
        <dbReference type="EMBL" id="KAH9369042.1"/>
    </source>
</evidence>
<keyword evidence="9" id="KW-0520">NAD</keyword>
<evidence type="ECO:0000256" key="4">
    <source>
        <dbReference type="ARBA" id="ARBA00022630"/>
    </source>
</evidence>
<dbReference type="InterPro" id="IPR023753">
    <property type="entry name" value="FAD/NAD-binding_dom"/>
</dbReference>
<dbReference type="InterPro" id="IPR016156">
    <property type="entry name" value="FAD/NAD-linked_Rdtase_dimer_sf"/>
</dbReference>
<evidence type="ECO:0000259" key="14">
    <source>
        <dbReference type="Pfam" id="PF07992"/>
    </source>
</evidence>
<comment type="cofactor">
    <cofactor evidence="1">
        <name>FAD</name>
        <dbReference type="ChEBI" id="CHEBI:57692"/>
    </cofactor>
</comment>
<keyword evidence="6" id="KW-0274">FAD</keyword>
<evidence type="ECO:0000256" key="11">
    <source>
        <dbReference type="ARBA" id="ARBA00047786"/>
    </source>
</evidence>
<gene>
    <name evidence="17" type="ORF">HPB48_002612</name>
</gene>
<feature type="domain" description="Mitochondrial apoptosis-inducing factor C-terminal" evidence="15">
    <location>
        <begin position="476"/>
        <end position="595"/>
    </location>
</feature>
<keyword evidence="13" id="KW-0472">Membrane</keyword>
<evidence type="ECO:0000256" key="12">
    <source>
        <dbReference type="SAM" id="MobiDB-lite"/>
    </source>
</evidence>
<dbReference type="SUPFAM" id="SSF55424">
    <property type="entry name" value="FAD/NAD-linked reductases, dimerisation (C-terminal) domain"/>
    <property type="match status" value="1"/>
</dbReference>
<dbReference type="VEuPathDB" id="VectorBase:HLOH_065335"/>
<evidence type="ECO:0000256" key="13">
    <source>
        <dbReference type="SAM" id="Phobius"/>
    </source>
</evidence>
<dbReference type="GO" id="GO:0033108">
    <property type="term" value="P:mitochondrial respiratory chain complex assembly"/>
    <property type="evidence" value="ECO:0007669"/>
    <property type="project" value="TreeGrafter"/>
</dbReference>
<organism evidence="17 18">
    <name type="scientific">Haemaphysalis longicornis</name>
    <name type="common">Bush tick</name>
    <dbReference type="NCBI Taxonomy" id="44386"/>
    <lineage>
        <taxon>Eukaryota</taxon>
        <taxon>Metazoa</taxon>
        <taxon>Ecdysozoa</taxon>
        <taxon>Arthropoda</taxon>
        <taxon>Chelicerata</taxon>
        <taxon>Arachnida</taxon>
        <taxon>Acari</taxon>
        <taxon>Parasitiformes</taxon>
        <taxon>Ixodida</taxon>
        <taxon>Ixodoidea</taxon>
        <taxon>Ixodidae</taxon>
        <taxon>Haemaphysalinae</taxon>
        <taxon>Haemaphysalis</taxon>
    </lineage>
</organism>
<keyword evidence="8" id="KW-0560">Oxidoreductase</keyword>
<feature type="transmembrane region" description="Helical" evidence="13">
    <location>
        <begin position="83"/>
        <end position="99"/>
    </location>
</feature>
<evidence type="ECO:0000259" key="15">
    <source>
        <dbReference type="Pfam" id="PF14721"/>
    </source>
</evidence>
<dbReference type="InterPro" id="IPR029324">
    <property type="entry name" value="AIF_C"/>
</dbReference>
<dbReference type="InterPro" id="IPR031973">
    <property type="entry name" value="Deltameth_res_prag01"/>
</dbReference>
<reference evidence="17 18" key="1">
    <citation type="journal article" date="2020" name="Cell">
        <title>Large-Scale Comparative Analyses of Tick Genomes Elucidate Their Genetic Diversity and Vector Capacities.</title>
        <authorList>
            <consortium name="Tick Genome and Microbiome Consortium (TIGMIC)"/>
            <person name="Jia N."/>
            <person name="Wang J."/>
            <person name="Shi W."/>
            <person name="Du L."/>
            <person name="Sun Y."/>
            <person name="Zhan W."/>
            <person name="Jiang J.F."/>
            <person name="Wang Q."/>
            <person name="Zhang B."/>
            <person name="Ji P."/>
            <person name="Bell-Sakyi L."/>
            <person name="Cui X.M."/>
            <person name="Yuan T.T."/>
            <person name="Jiang B.G."/>
            <person name="Yang W.F."/>
            <person name="Lam T.T."/>
            <person name="Chang Q.C."/>
            <person name="Ding S.J."/>
            <person name="Wang X.J."/>
            <person name="Zhu J.G."/>
            <person name="Ruan X.D."/>
            <person name="Zhao L."/>
            <person name="Wei J.T."/>
            <person name="Ye R.Z."/>
            <person name="Que T.C."/>
            <person name="Du C.H."/>
            <person name="Zhou Y.H."/>
            <person name="Cheng J.X."/>
            <person name="Dai P.F."/>
            <person name="Guo W.B."/>
            <person name="Han X.H."/>
            <person name="Huang E.J."/>
            <person name="Li L.F."/>
            <person name="Wei W."/>
            <person name="Gao Y.C."/>
            <person name="Liu J.Z."/>
            <person name="Shao H.Z."/>
            <person name="Wang X."/>
            <person name="Wang C.C."/>
            <person name="Yang T.C."/>
            <person name="Huo Q.B."/>
            <person name="Li W."/>
            <person name="Chen H.Y."/>
            <person name="Chen S.E."/>
            <person name="Zhou L.G."/>
            <person name="Ni X.B."/>
            <person name="Tian J.H."/>
            <person name="Sheng Y."/>
            <person name="Liu T."/>
            <person name="Pan Y.S."/>
            <person name="Xia L.Y."/>
            <person name="Li J."/>
            <person name="Zhao F."/>
            <person name="Cao W.C."/>
        </authorList>
    </citation>
    <scope>NUCLEOTIDE SEQUENCE [LARGE SCALE GENOMIC DNA]</scope>
    <source>
        <strain evidence="17">HaeL-2018</strain>
    </source>
</reference>
<evidence type="ECO:0000256" key="3">
    <source>
        <dbReference type="ARBA" id="ARBA00006442"/>
    </source>
</evidence>
<keyword evidence="10" id="KW-0496">Mitochondrion</keyword>
<comment type="caution">
    <text evidence="17">The sequence shown here is derived from an EMBL/GenBank/DDBJ whole genome shotgun (WGS) entry which is preliminary data.</text>
</comment>
<dbReference type="SMART" id="SM01353">
    <property type="entry name" value="AIF_C"/>
    <property type="match status" value="1"/>
</dbReference>
<keyword evidence="7" id="KW-0809">Transit peptide</keyword>
<dbReference type="OrthoDB" id="6029at2759"/>
<dbReference type="PANTHER" id="PTHR43557:SF4">
    <property type="entry name" value="APOPTOSIS-INDUCING FACTOR 1, MITOCHONDRIAL"/>
    <property type="match status" value="1"/>
</dbReference>
<keyword evidence="5" id="KW-0053">Apoptosis</keyword>
<dbReference type="GO" id="GO:0006915">
    <property type="term" value="P:apoptotic process"/>
    <property type="evidence" value="ECO:0007669"/>
    <property type="project" value="UniProtKB-KW"/>
</dbReference>
<dbReference type="SUPFAM" id="SSF51905">
    <property type="entry name" value="FAD/NAD(P)-binding domain"/>
    <property type="match status" value="2"/>
</dbReference>
<evidence type="ECO:0000256" key="6">
    <source>
        <dbReference type="ARBA" id="ARBA00022827"/>
    </source>
</evidence>
<keyword evidence="13" id="KW-0812">Transmembrane</keyword>
<proteinExistence type="inferred from homology"/>
<evidence type="ECO:0000256" key="5">
    <source>
        <dbReference type="ARBA" id="ARBA00022703"/>
    </source>
</evidence>
<feature type="region of interest" description="Disordered" evidence="12">
    <location>
        <begin position="25"/>
        <end position="50"/>
    </location>
</feature>
<evidence type="ECO:0008006" key="19">
    <source>
        <dbReference type="Google" id="ProtNLM"/>
    </source>
</evidence>
<dbReference type="EMBL" id="JABSTR010000004">
    <property type="protein sequence ID" value="KAH9369042.1"/>
    <property type="molecule type" value="Genomic_DNA"/>
</dbReference>